<keyword evidence="5" id="KW-0813">Transport</keyword>
<evidence type="ECO:0000259" key="28">
    <source>
        <dbReference type="PROSITE" id="PS50835"/>
    </source>
</evidence>
<evidence type="ECO:0000256" key="5">
    <source>
        <dbReference type="ARBA" id="ARBA00022448"/>
    </source>
</evidence>
<evidence type="ECO:0000256" key="2">
    <source>
        <dbReference type="ARBA" id="ARBA00004484"/>
    </source>
</evidence>
<dbReference type="Pfam" id="PF07686">
    <property type="entry name" value="V-set"/>
    <property type="match status" value="1"/>
</dbReference>
<evidence type="ECO:0000256" key="6">
    <source>
        <dbReference type="ARBA" id="ARBA00022461"/>
    </source>
</evidence>
<evidence type="ECO:0000256" key="27">
    <source>
        <dbReference type="SAM" id="SignalP"/>
    </source>
</evidence>
<keyword evidence="13" id="KW-0406">Ion transport</keyword>
<evidence type="ECO:0000256" key="10">
    <source>
        <dbReference type="ARBA" id="ARBA00022882"/>
    </source>
</evidence>
<dbReference type="AlphaFoldDB" id="V9LAZ9"/>
<comment type="subunit">
    <text evidence="25">A voltage-gated sodium (Nav) channel consists of an ion-conducting pore-forming alpha subunit functional on its own that is regulated by one or more beta subunits. Forms homodimers and homotrimers. SCN3B is non-covalently associated with alpha subunits and induces the formation of alpha subunit oligomers, including trimers. Interacts with SCN5A/Nav1.5; regulatory subunit of SCN5A/Nav1.5. Interacts with SCN7A/Nav2.1; probable regulatory subunit of SCN7A/Nav2.1. Interacts with SCN10A; regulatory subunit of SCN10A/Nav1.8. Interacts with NFASC; probably involved in targeting the sodium channels to the nodes of Ranvier.</text>
</comment>
<keyword evidence="6" id="KW-0894">Sodium channel</keyword>
<protein>
    <recommendedName>
        <fullName evidence="24">Sodium channel regulatory subunit beta-1</fullName>
    </recommendedName>
    <alternativeName>
        <fullName evidence="22">Sodium channel regulatory subunit beta-3</fullName>
    </alternativeName>
</protein>
<evidence type="ECO:0000256" key="15">
    <source>
        <dbReference type="ARBA" id="ARBA00023157"/>
    </source>
</evidence>
<reference evidence="29" key="1">
    <citation type="journal article" date="2014" name="Nature">
        <title>Elephant shark genome provides unique insights into gnathostome evolution.</title>
        <authorList>
            <consortium name="International Elephant Shark Genome Sequencing Consortium"/>
            <person name="Venkatesh B."/>
            <person name="Lee A.P."/>
            <person name="Ravi V."/>
            <person name="Maurya A.K."/>
            <person name="Lian M.M."/>
            <person name="Swann J.B."/>
            <person name="Ohta Y."/>
            <person name="Flajnik M.F."/>
            <person name="Sutoh Y."/>
            <person name="Kasahara M."/>
            <person name="Hoon S."/>
            <person name="Gangu V."/>
            <person name="Roy S.W."/>
            <person name="Irimia M."/>
            <person name="Korzh V."/>
            <person name="Kondrychyn I."/>
            <person name="Lim Z.W."/>
            <person name="Tay B.H."/>
            <person name="Tohari S."/>
            <person name="Kong K.W."/>
            <person name="Ho S."/>
            <person name="Lorente-Galdos B."/>
            <person name="Quilez J."/>
            <person name="Marques-Bonet T."/>
            <person name="Raney B.J."/>
            <person name="Ingham P.W."/>
            <person name="Tay A."/>
            <person name="Hillier L.W."/>
            <person name="Minx P."/>
            <person name="Boehm T."/>
            <person name="Wilson R.K."/>
            <person name="Brenner S."/>
            <person name="Warren W.C."/>
        </authorList>
    </citation>
    <scope>NUCLEOTIDE SEQUENCE</scope>
    <source>
        <tissue evidence="29">Brain</tissue>
    </source>
</reference>
<evidence type="ECO:0000256" key="17">
    <source>
        <dbReference type="ARBA" id="ARBA00023201"/>
    </source>
</evidence>
<dbReference type="InterPro" id="IPR007110">
    <property type="entry name" value="Ig-like_dom"/>
</dbReference>
<dbReference type="GO" id="GO:0001518">
    <property type="term" value="C:voltage-gated sodium channel complex"/>
    <property type="evidence" value="ECO:0007669"/>
    <property type="project" value="InterPro"/>
</dbReference>
<comment type="subcellular location">
    <subcellularLocation>
        <location evidence="1">Cell membrane</location>
        <topology evidence="1">Single-pass type I membrane protein</topology>
    </subcellularLocation>
    <subcellularLocation>
        <location evidence="3">Cell projection</location>
        <location evidence="3">Axon</location>
    </subcellularLocation>
    <subcellularLocation>
        <location evidence="2">Perikaryon</location>
    </subcellularLocation>
</comment>
<evidence type="ECO:0000256" key="19">
    <source>
        <dbReference type="ARBA" id="ARBA00023303"/>
    </source>
</evidence>
<comment type="similarity">
    <text evidence="21">Belongs to the sodium channel auxiliary subunit SCN1B (TC 8.A.17) family.</text>
</comment>
<evidence type="ECO:0000256" key="7">
    <source>
        <dbReference type="ARBA" id="ARBA00022475"/>
    </source>
</evidence>
<keyword evidence="11 26" id="KW-1133">Transmembrane helix</keyword>
<dbReference type="PROSITE" id="PS50835">
    <property type="entry name" value="IG_LIKE"/>
    <property type="match status" value="1"/>
</dbReference>
<proteinExistence type="evidence at transcript level"/>
<dbReference type="Gene3D" id="2.60.40.10">
    <property type="entry name" value="Immunoglobulins"/>
    <property type="match status" value="1"/>
</dbReference>
<dbReference type="InterPro" id="IPR036179">
    <property type="entry name" value="Ig-like_dom_sf"/>
</dbReference>
<feature type="transmembrane region" description="Helical" evidence="26">
    <location>
        <begin position="165"/>
        <end position="186"/>
    </location>
</feature>
<evidence type="ECO:0000256" key="16">
    <source>
        <dbReference type="ARBA" id="ARBA00023180"/>
    </source>
</evidence>
<comment type="similarity">
    <text evidence="4">Belongs to the sodium channel auxiliary subunit SCN3B (TC 8.A.17) family.</text>
</comment>
<evidence type="ECO:0000256" key="11">
    <source>
        <dbReference type="ARBA" id="ARBA00022989"/>
    </source>
</evidence>
<keyword evidence="17" id="KW-0739">Sodium transport</keyword>
<dbReference type="GO" id="GO:0086002">
    <property type="term" value="P:cardiac muscle cell action potential involved in contraction"/>
    <property type="evidence" value="ECO:0007669"/>
    <property type="project" value="TreeGrafter"/>
</dbReference>
<evidence type="ECO:0000256" key="4">
    <source>
        <dbReference type="ARBA" id="ARBA00010404"/>
    </source>
</evidence>
<dbReference type="InterPro" id="IPR013106">
    <property type="entry name" value="Ig_V-set"/>
</dbReference>
<name>V9LAZ9_CALMI</name>
<keyword evidence="18" id="KW-0966">Cell projection</keyword>
<dbReference type="GO" id="GO:0019871">
    <property type="term" value="F:sodium channel inhibitor activity"/>
    <property type="evidence" value="ECO:0007669"/>
    <property type="project" value="TreeGrafter"/>
</dbReference>
<feature type="domain" description="Ig-like" evidence="28">
    <location>
        <begin position="23"/>
        <end position="147"/>
    </location>
</feature>
<sequence length="222" mass="25491">MDLFVGLCLKALLCLLWVGCSDPGCVEVESYTEAVKDHHLRLRCISCKRRGETTASGNAEWYFRPKKNETFYRIYHYEYPRGTVIQRTFRDRIQWHGTQDSPDLQEASIVLTNISFQDAGTYLCFINRTFAFAFGNQFFTRVNKTIEMTVVPIANREVASIVSEILMYLLNVVLTVWLVIEMLYCYKKIAAAGEEAQQENASDYLAITSESKENCMGVQVQE</sequence>
<dbReference type="EMBL" id="JW876823">
    <property type="protein sequence ID" value="AFP09340.1"/>
    <property type="molecule type" value="mRNA"/>
</dbReference>
<evidence type="ECO:0000256" key="25">
    <source>
        <dbReference type="ARBA" id="ARBA00049669"/>
    </source>
</evidence>
<evidence type="ECO:0000256" key="12">
    <source>
        <dbReference type="ARBA" id="ARBA00023053"/>
    </source>
</evidence>
<evidence type="ECO:0000256" key="24">
    <source>
        <dbReference type="ARBA" id="ARBA00047180"/>
    </source>
</evidence>
<keyword evidence="8 26" id="KW-0812">Transmembrane</keyword>
<keyword evidence="12" id="KW-0915">Sodium</keyword>
<evidence type="ECO:0000256" key="9">
    <source>
        <dbReference type="ARBA" id="ARBA00022729"/>
    </source>
</evidence>
<feature type="signal peptide" evidence="27">
    <location>
        <begin position="1"/>
        <end position="23"/>
    </location>
</feature>
<dbReference type="InterPro" id="IPR013783">
    <property type="entry name" value="Ig-like_fold"/>
</dbReference>
<dbReference type="SUPFAM" id="SSF48726">
    <property type="entry name" value="Immunoglobulin"/>
    <property type="match status" value="1"/>
</dbReference>
<feature type="chain" id="PRO_5004778887" description="Sodium channel regulatory subunit beta-1" evidence="27">
    <location>
        <begin position="24"/>
        <end position="222"/>
    </location>
</feature>
<keyword evidence="20" id="KW-0393">Immunoglobulin domain</keyword>
<dbReference type="PANTHER" id="PTHR10546">
    <property type="entry name" value="SODIUM CHANNEL SUBUNIT BETA-1 AND 3"/>
    <property type="match status" value="1"/>
</dbReference>
<evidence type="ECO:0000256" key="22">
    <source>
        <dbReference type="ARBA" id="ARBA00044530"/>
    </source>
</evidence>
<evidence type="ECO:0000256" key="26">
    <source>
        <dbReference type="SAM" id="Phobius"/>
    </source>
</evidence>
<keyword evidence="15" id="KW-1015">Disulfide bond</keyword>
<dbReference type="InterPro" id="IPR027098">
    <property type="entry name" value="Na_channel_b1/b3"/>
</dbReference>
<evidence type="ECO:0000256" key="1">
    <source>
        <dbReference type="ARBA" id="ARBA00004251"/>
    </source>
</evidence>
<evidence type="ECO:0000256" key="14">
    <source>
        <dbReference type="ARBA" id="ARBA00023136"/>
    </source>
</evidence>
<accession>V9LAZ9</accession>
<keyword evidence="9 27" id="KW-0732">Signal</keyword>
<evidence type="ECO:0000313" key="29">
    <source>
        <dbReference type="EMBL" id="AFP09340.1"/>
    </source>
</evidence>
<keyword evidence="14 26" id="KW-0472">Membrane</keyword>
<evidence type="ECO:0000256" key="8">
    <source>
        <dbReference type="ARBA" id="ARBA00022692"/>
    </source>
</evidence>
<evidence type="ECO:0000256" key="13">
    <source>
        <dbReference type="ARBA" id="ARBA00023065"/>
    </source>
</evidence>
<dbReference type="GO" id="GO:0086091">
    <property type="term" value="P:regulation of heart rate by cardiac conduction"/>
    <property type="evidence" value="ECO:0007669"/>
    <property type="project" value="TreeGrafter"/>
</dbReference>
<dbReference type="FunFam" id="2.60.40.10:FF:000375">
    <property type="entry name" value="Sodium channel beta 1 subunit"/>
    <property type="match status" value="1"/>
</dbReference>
<dbReference type="GO" id="GO:0005272">
    <property type="term" value="F:sodium channel activity"/>
    <property type="evidence" value="ECO:0007669"/>
    <property type="project" value="UniProtKB-KW"/>
</dbReference>
<evidence type="ECO:0000256" key="18">
    <source>
        <dbReference type="ARBA" id="ARBA00023273"/>
    </source>
</evidence>
<keyword evidence="19 29" id="KW-0407">Ion channel</keyword>
<keyword evidence="16" id="KW-0325">Glycoprotein</keyword>
<evidence type="ECO:0000256" key="21">
    <source>
        <dbReference type="ARBA" id="ARBA00024210"/>
    </source>
</evidence>
<evidence type="ECO:0000256" key="23">
    <source>
        <dbReference type="ARBA" id="ARBA00045714"/>
    </source>
</evidence>
<organism evidence="29">
    <name type="scientific">Callorhinchus milii</name>
    <name type="common">Ghost shark</name>
    <dbReference type="NCBI Taxonomy" id="7868"/>
    <lineage>
        <taxon>Eukaryota</taxon>
        <taxon>Metazoa</taxon>
        <taxon>Chordata</taxon>
        <taxon>Craniata</taxon>
        <taxon>Vertebrata</taxon>
        <taxon>Chondrichthyes</taxon>
        <taxon>Holocephali</taxon>
        <taxon>Chimaeriformes</taxon>
        <taxon>Callorhinchidae</taxon>
        <taxon>Callorhinchus</taxon>
    </lineage>
</organism>
<evidence type="ECO:0000256" key="20">
    <source>
        <dbReference type="ARBA" id="ARBA00023319"/>
    </source>
</evidence>
<comment type="function">
    <text evidence="23">Regulatory subunit of multiple voltage-gated sodium (Nav) channels directly mediating the depolarization of excitable membranes. Navs, also called VGSCs (voltage-gated sodium channels) or VDSCs (voltage-dependent sodium channels), operate by switching between closed and open conformations depending on the voltage difference across the membrane. In the open conformation they allow Na(+) ions to selectively pass through the pore, along their electrochemical gradient. The influx of Na+ ions provokes membrane depolarization, initiating the propagation of electrical signals throughout cells and tissues. The accessory beta subunits participate in localization and functional modulation of the Nav channels. Modulates the activity of SCN1A/Nav1.1, SCN2A/Nav1.2, SCN3A/Nav1.3, SCN4A/Nav1.4, SCN5A/Nav1.5, SCN8A/Nav1.6, SCN9A/Nav1.7 and SCN10A/Nav1.8.</text>
</comment>
<keyword evidence="7" id="KW-1003">Cell membrane</keyword>
<dbReference type="GO" id="GO:0043204">
    <property type="term" value="C:perikaryon"/>
    <property type="evidence" value="ECO:0007669"/>
    <property type="project" value="UniProtKB-SubCell"/>
</dbReference>
<keyword evidence="10" id="KW-0851">Voltage-gated channel</keyword>
<dbReference type="GO" id="GO:0030424">
    <property type="term" value="C:axon"/>
    <property type="evidence" value="ECO:0007669"/>
    <property type="project" value="UniProtKB-SubCell"/>
</dbReference>
<dbReference type="PANTHER" id="PTHR10546:SF2">
    <property type="entry name" value="SODIUM CHANNEL SUBUNIT BETA-1"/>
    <property type="match status" value="1"/>
</dbReference>
<evidence type="ECO:0000256" key="3">
    <source>
        <dbReference type="ARBA" id="ARBA00004489"/>
    </source>
</evidence>
<dbReference type="GO" id="GO:0044325">
    <property type="term" value="F:transmembrane transporter binding"/>
    <property type="evidence" value="ECO:0007669"/>
    <property type="project" value="TreeGrafter"/>
</dbReference>